<gene>
    <name evidence="2" type="ORF">pdam_00021407</name>
</gene>
<accession>A0A3M6TN20</accession>
<keyword evidence="3" id="KW-1185">Reference proteome</keyword>
<reference evidence="2 3" key="1">
    <citation type="journal article" date="2018" name="Sci. Rep.">
        <title>Comparative analysis of the Pocillopora damicornis genome highlights role of immune system in coral evolution.</title>
        <authorList>
            <person name="Cunning R."/>
            <person name="Bay R.A."/>
            <person name="Gillette P."/>
            <person name="Baker A.C."/>
            <person name="Traylor-Knowles N."/>
        </authorList>
    </citation>
    <scope>NUCLEOTIDE SEQUENCE [LARGE SCALE GENOMIC DNA]</scope>
    <source>
        <strain evidence="2">RSMAS</strain>
        <tissue evidence="2">Whole animal</tissue>
    </source>
</reference>
<dbReference type="AlphaFoldDB" id="A0A3M6TN20"/>
<protein>
    <submittedName>
        <fullName evidence="2">Uncharacterized protein</fullName>
    </submittedName>
</protein>
<sequence>MSKIRQVDNMSQNSGKESDNSILDLDLNPDGVIRPFMFEPQHSSSSGEGEIFVDEETQRYTRRNIYALTSWKSSRQLSRDANRKLNCSQEINVLVCDWRVIDSPLGGLITILVTDKRVTPSRIGASMRSNYPNAAGNYKGFKDAEENDSWPG</sequence>
<evidence type="ECO:0000313" key="2">
    <source>
        <dbReference type="EMBL" id="RMX42708.1"/>
    </source>
</evidence>
<dbReference type="EMBL" id="RCHS01003305">
    <property type="protein sequence ID" value="RMX42708.1"/>
    <property type="molecule type" value="Genomic_DNA"/>
</dbReference>
<evidence type="ECO:0000256" key="1">
    <source>
        <dbReference type="SAM" id="MobiDB-lite"/>
    </source>
</evidence>
<evidence type="ECO:0000313" key="3">
    <source>
        <dbReference type="Proteomes" id="UP000275408"/>
    </source>
</evidence>
<feature type="region of interest" description="Disordered" evidence="1">
    <location>
        <begin position="1"/>
        <end position="22"/>
    </location>
</feature>
<comment type="caution">
    <text evidence="2">The sequence shown here is derived from an EMBL/GenBank/DDBJ whole genome shotgun (WGS) entry which is preliminary data.</text>
</comment>
<dbReference type="Proteomes" id="UP000275408">
    <property type="component" value="Unassembled WGS sequence"/>
</dbReference>
<name>A0A3M6TN20_POCDA</name>
<organism evidence="2 3">
    <name type="scientific">Pocillopora damicornis</name>
    <name type="common">Cauliflower coral</name>
    <name type="synonym">Millepora damicornis</name>
    <dbReference type="NCBI Taxonomy" id="46731"/>
    <lineage>
        <taxon>Eukaryota</taxon>
        <taxon>Metazoa</taxon>
        <taxon>Cnidaria</taxon>
        <taxon>Anthozoa</taxon>
        <taxon>Hexacorallia</taxon>
        <taxon>Scleractinia</taxon>
        <taxon>Astrocoeniina</taxon>
        <taxon>Pocilloporidae</taxon>
        <taxon>Pocillopora</taxon>
    </lineage>
</organism>
<proteinExistence type="predicted"/>